<comment type="caution">
    <text evidence="4">The sequence shown here is derived from an EMBL/GenBank/DDBJ whole genome shotgun (WGS) entry which is preliminary data.</text>
</comment>
<protein>
    <recommendedName>
        <fullName evidence="3">Toxin</fullName>
    </recommendedName>
</protein>
<dbReference type="InterPro" id="IPR051803">
    <property type="entry name" value="TA_system_RelE-like_toxin"/>
</dbReference>
<dbReference type="EMBL" id="LJZQ01000016">
    <property type="protein sequence ID" value="KPQ28382.1"/>
    <property type="molecule type" value="Genomic_DNA"/>
</dbReference>
<dbReference type="PATRIC" id="fig|1305731.5.peg.714"/>
<reference evidence="4 5" key="1">
    <citation type="submission" date="2015-09" db="EMBL/GenBank/DDBJ databases">
        <title>Identification and resolution of microdiversity through metagenomic sequencing of parallel consortia.</title>
        <authorList>
            <person name="Nelson W.C."/>
            <person name="Romine M.F."/>
            <person name="Lindemann S.R."/>
        </authorList>
    </citation>
    <scope>NUCLEOTIDE SEQUENCE [LARGE SCALE GENOMIC DNA]</scope>
    <source>
        <strain evidence="4">HL-55</strain>
    </source>
</reference>
<proteinExistence type="inferred from homology"/>
<gene>
    <name evidence="4" type="ORF">HLUCCX14_11320</name>
</gene>
<dbReference type="Gene3D" id="3.30.2310.20">
    <property type="entry name" value="RelE-like"/>
    <property type="match status" value="1"/>
</dbReference>
<dbReference type="Pfam" id="PF05016">
    <property type="entry name" value="ParE_toxin"/>
    <property type="match status" value="1"/>
</dbReference>
<dbReference type="PANTHER" id="PTHR33755">
    <property type="entry name" value="TOXIN PARE1-RELATED"/>
    <property type="match status" value="1"/>
</dbReference>
<evidence type="ECO:0000256" key="2">
    <source>
        <dbReference type="ARBA" id="ARBA00022649"/>
    </source>
</evidence>
<dbReference type="STRING" id="1305731.GCA_000934705_00976"/>
<evidence type="ECO:0000313" key="4">
    <source>
        <dbReference type="EMBL" id="KPQ28382.1"/>
    </source>
</evidence>
<evidence type="ECO:0000256" key="3">
    <source>
        <dbReference type="PIRNR" id="PIRNR029218"/>
    </source>
</evidence>
<dbReference type="Proteomes" id="UP000050416">
    <property type="component" value="Unassembled WGS sequence"/>
</dbReference>
<keyword evidence="2" id="KW-1277">Toxin-antitoxin system</keyword>
<dbReference type="OrthoDB" id="516834at2"/>
<organism evidence="4 5">
    <name type="scientific">Marinobacter excellens HL-55</name>
    <dbReference type="NCBI Taxonomy" id="1305731"/>
    <lineage>
        <taxon>Bacteria</taxon>
        <taxon>Pseudomonadati</taxon>
        <taxon>Pseudomonadota</taxon>
        <taxon>Gammaproteobacteria</taxon>
        <taxon>Pseudomonadales</taxon>
        <taxon>Marinobacteraceae</taxon>
        <taxon>Marinobacter</taxon>
    </lineage>
</organism>
<dbReference type="InterPro" id="IPR035093">
    <property type="entry name" value="RelE/ParE_toxin_dom_sf"/>
</dbReference>
<dbReference type="PIRSF" id="PIRSF029218">
    <property type="entry name" value="ParE"/>
    <property type="match status" value="1"/>
</dbReference>
<dbReference type="InterPro" id="IPR007712">
    <property type="entry name" value="RelE/ParE_toxin"/>
</dbReference>
<dbReference type="InterPro" id="IPR028344">
    <property type="entry name" value="ParE1/4"/>
</dbReference>
<evidence type="ECO:0000256" key="1">
    <source>
        <dbReference type="ARBA" id="ARBA00006226"/>
    </source>
</evidence>
<name>A0A0P7YES8_9GAMM</name>
<accession>A0A0P7YES8</accession>
<dbReference type="PANTHER" id="PTHR33755:SF9">
    <property type="entry name" value="TOXIN PARE1"/>
    <property type="match status" value="1"/>
</dbReference>
<evidence type="ECO:0000313" key="5">
    <source>
        <dbReference type="Proteomes" id="UP000050416"/>
    </source>
</evidence>
<dbReference type="AlphaFoldDB" id="A0A0P7YES8"/>
<sequence>MLKLSVTPKAESDLIGIWVYTCEEWGVDQADKYLDQLDEGMKQLINHPSLGADYTHVFPGYRRLQVEHHAVFYQVLEPEVVVVRVLHEDIDAPERLLE</sequence>
<comment type="similarity">
    <text evidence="1 3">Belongs to the RelE toxin family.</text>
</comment>